<organism evidence="4 5">
    <name type="scientific">Methylacidiphilum infernorum (isolate V4)</name>
    <name type="common">Methylokorus infernorum (strain V4)</name>
    <dbReference type="NCBI Taxonomy" id="481448"/>
    <lineage>
        <taxon>Bacteria</taxon>
        <taxon>Pseudomonadati</taxon>
        <taxon>Verrucomicrobiota</taxon>
        <taxon>Methylacidiphilae</taxon>
        <taxon>Methylacidiphilales</taxon>
        <taxon>Methylacidiphilaceae</taxon>
        <taxon>Methylacidiphilum (ex Ratnadevi et al. 2023)</taxon>
    </lineage>
</organism>
<dbReference type="GO" id="GO:0004048">
    <property type="term" value="F:anthranilate phosphoribosyltransferase activity"/>
    <property type="evidence" value="ECO:0007669"/>
    <property type="project" value="InterPro"/>
</dbReference>
<dbReference type="eggNOG" id="COG0547">
    <property type="taxonomic scope" value="Bacteria"/>
</dbReference>
<evidence type="ECO:0000256" key="2">
    <source>
        <dbReference type="ARBA" id="ARBA00022679"/>
    </source>
</evidence>
<evidence type="ECO:0000313" key="4">
    <source>
        <dbReference type="EMBL" id="ACD83615.1"/>
    </source>
</evidence>
<dbReference type="Proteomes" id="UP000009149">
    <property type="component" value="Chromosome"/>
</dbReference>
<proteinExistence type="predicted"/>
<evidence type="ECO:0000256" key="1">
    <source>
        <dbReference type="ARBA" id="ARBA00022676"/>
    </source>
</evidence>
<dbReference type="GO" id="GO:0000162">
    <property type="term" value="P:L-tryptophan biosynthetic process"/>
    <property type="evidence" value="ECO:0007669"/>
    <property type="project" value="InterPro"/>
</dbReference>
<dbReference type="InterPro" id="IPR000312">
    <property type="entry name" value="Glycosyl_Trfase_fam3"/>
</dbReference>
<dbReference type="SUPFAM" id="SSF52418">
    <property type="entry name" value="Nucleoside phosphorylase/phosphoribosyltransferase catalytic domain"/>
    <property type="match status" value="1"/>
</dbReference>
<dbReference type="SUPFAM" id="SSF47648">
    <property type="entry name" value="Nucleoside phosphorylase/phosphoribosyltransferase N-terminal domain"/>
    <property type="match status" value="1"/>
</dbReference>
<dbReference type="KEGG" id="min:Minf_1561"/>
<sequence length="366" mass="40662">MSGKMIPKWRTICELVSLGKVLDEEQASQVVEYLLDPSLADWEKENFLVLLSSRGLHADELVYFAKIFLQKCVKLSFQEEWENQPLFDCCGSGGGGRNLFNVSTAMIFVLASLGVPVVKHGNRGITKISGSADVLEKLGIAYRLPPEGVYRSLEELGFAFIFAPDYHPGYARLAPIRQKLAKRKIQTVFHFLGPLLNPARPRTQLTGVFREEHIDLFAAALGRLGVQKPVVIWGVDEECNPMGEIGIEGRGKASGLSLEIIGPILTENARQRGYTLGSVNEAVVDSSLESARIIEAIFKGEIKGYARGLVVANSFLGLLSWGWKGELEEALQSIEEAIDSGMVYKKLHQARVFAFEWGKEYPYRRL</sequence>
<dbReference type="InterPro" id="IPR035902">
    <property type="entry name" value="Nuc_phospho_transferase"/>
</dbReference>
<dbReference type="Gene3D" id="1.20.970.10">
    <property type="entry name" value="Transferase, Pyrimidine Nucleoside Phosphorylase, Chain C"/>
    <property type="match status" value="1"/>
</dbReference>
<dbReference type="Pfam" id="PF00591">
    <property type="entry name" value="Glycos_transf_3"/>
    <property type="match status" value="1"/>
</dbReference>
<dbReference type="NCBIfam" id="TIGR01245">
    <property type="entry name" value="trpD"/>
    <property type="match status" value="1"/>
</dbReference>
<name>B3DWB2_METI4</name>
<evidence type="ECO:0000313" key="5">
    <source>
        <dbReference type="Proteomes" id="UP000009149"/>
    </source>
</evidence>
<accession>B3DWB2</accession>
<keyword evidence="1 4" id="KW-0328">Glycosyltransferase</keyword>
<dbReference type="Gene3D" id="3.40.1030.10">
    <property type="entry name" value="Nucleoside phosphorylase/phosphoribosyltransferase catalytic domain"/>
    <property type="match status" value="1"/>
</dbReference>
<gene>
    <name evidence="4" type="primary">trpD</name>
    <name evidence="4" type="ordered locus">Minf_1561</name>
</gene>
<protein>
    <submittedName>
        <fullName evidence="4">Anthranilate phosphoribosyltransferase</fullName>
    </submittedName>
</protein>
<dbReference type="HOGENOM" id="CLU_034315_3_0_0"/>
<feature type="domain" description="Glycosyl transferase family 3" evidence="3">
    <location>
        <begin position="84"/>
        <end position="342"/>
    </location>
</feature>
<dbReference type="AlphaFoldDB" id="B3DWB2"/>
<dbReference type="PANTHER" id="PTHR43285:SF2">
    <property type="entry name" value="ANTHRANILATE PHOSPHORIBOSYLTRANSFERASE"/>
    <property type="match status" value="1"/>
</dbReference>
<keyword evidence="2 4" id="KW-0808">Transferase</keyword>
<dbReference type="PANTHER" id="PTHR43285">
    <property type="entry name" value="ANTHRANILATE PHOSPHORIBOSYLTRANSFERASE"/>
    <property type="match status" value="1"/>
</dbReference>
<dbReference type="InterPro" id="IPR036320">
    <property type="entry name" value="Glycosyl_Trfase_fam3_N_dom_sf"/>
</dbReference>
<dbReference type="STRING" id="481448.Minf_1561"/>
<reference evidence="4 5" key="1">
    <citation type="journal article" date="2008" name="Biol. Direct">
        <title>Complete genome sequence of the extremely acidophilic methanotroph isolate V4, Methylacidiphilum infernorum, a representative of the bacterial phylum Verrucomicrobia.</title>
        <authorList>
            <person name="Hou S."/>
            <person name="Makarova K.S."/>
            <person name="Saw J.H."/>
            <person name="Senin P."/>
            <person name="Ly B.V."/>
            <person name="Zhou Z."/>
            <person name="Ren Y."/>
            <person name="Wang J."/>
            <person name="Galperin M.Y."/>
            <person name="Omelchenko M.V."/>
            <person name="Wolf Y.I."/>
            <person name="Yutin N."/>
            <person name="Koonin E.V."/>
            <person name="Stott M.B."/>
            <person name="Mountain B.W."/>
            <person name="Crowe M.A."/>
            <person name="Smirnova A.V."/>
            <person name="Dunfield P.F."/>
            <person name="Feng L."/>
            <person name="Wang L."/>
            <person name="Alam M."/>
        </authorList>
    </citation>
    <scope>NUCLEOTIDE SEQUENCE [LARGE SCALE GENOMIC DNA]</scope>
    <source>
        <strain evidence="5">Isolate V4</strain>
    </source>
</reference>
<dbReference type="EMBL" id="CP000975">
    <property type="protein sequence ID" value="ACD83615.1"/>
    <property type="molecule type" value="Genomic_DNA"/>
</dbReference>
<dbReference type="InterPro" id="IPR005940">
    <property type="entry name" value="Anthranilate_Pribosyl_Tfrase"/>
</dbReference>
<evidence type="ECO:0000259" key="3">
    <source>
        <dbReference type="Pfam" id="PF00591"/>
    </source>
</evidence>
<dbReference type="GO" id="GO:0005829">
    <property type="term" value="C:cytosol"/>
    <property type="evidence" value="ECO:0007669"/>
    <property type="project" value="TreeGrafter"/>
</dbReference>